<keyword evidence="3" id="KW-0804">Transcription</keyword>
<evidence type="ECO:0000313" key="5">
    <source>
        <dbReference type="EMBL" id="GAA6408875.1"/>
    </source>
</evidence>
<dbReference type="Pfam" id="PF12833">
    <property type="entry name" value="HTH_18"/>
    <property type="match status" value="1"/>
</dbReference>
<dbReference type="SMART" id="SM00342">
    <property type="entry name" value="HTH_ARAC"/>
    <property type="match status" value="1"/>
</dbReference>
<dbReference type="InterPro" id="IPR011256">
    <property type="entry name" value="Reg_factor_effector_dom_sf"/>
</dbReference>
<comment type="caution">
    <text evidence="5">The sequence shown here is derived from an EMBL/GenBank/DDBJ whole genome shotgun (WGS) entry which is preliminary data.</text>
</comment>
<dbReference type="InterPro" id="IPR018062">
    <property type="entry name" value="HTH_AraC-typ_CS"/>
</dbReference>
<accession>A0ABQ0BBN7</accession>
<feature type="domain" description="HTH araC/xylS-type" evidence="4">
    <location>
        <begin position="18"/>
        <end position="116"/>
    </location>
</feature>
<name>A0ABQ0BBN7_9FIRM</name>
<dbReference type="Gene3D" id="3.20.80.10">
    <property type="entry name" value="Regulatory factor, effector binding domain"/>
    <property type="match status" value="1"/>
</dbReference>
<gene>
    <name evidence="5" type="ORF">K040078D81_29920</name>
</gene>
<organism evidence="5 6">
    <name type="scientific">Blautia hominis</name>
    <dbReference type="NCBI Taxonomy" id="2025493"/>
    <lineage>
        <taxon>Bacteria</taxon>
        <taxon>Bacillati</taxon>
        <taxon>Bacillota</taxon>
        <taxon>Clostridia</taxon>
        <taxon>Lachnospirales</taxon>
        <taxon>Lachnospiraceae</taxon>
        <taxon>Blautia</taxon>
    </lineage>
</organism>
<dbReference type="Pfam" id="PF06445">
    <property type="entry name" value="GyrI-like"/>
    <property type="match status" value="1"/>
</dbReference>
<dbReference type="Proteomes" id="UP001600943">
    <property type="component" value="Unassembled WGS sequence"/>
</dbReference>
<evidence type="ECO:0000256" key="3">
    <source>
        <dbReference type="ARBA" id="ARBA00023163"/>
    </source>
</evidence>
<dbReference type="SUPFAM" id="SSF46689">
    <property type="entry name" value="Homeodomain-like"/>
    <property type="match status" value="2"/>
</dbReference>
<dbReference type="PROSITE" id="PS01124">
    <property type="entry name" value="HTH_ARAC_FAMILY_2"/>
    <property type="match status" value="1"/>
</dbReference>
<dbReference type="PANTHER" id="PTHR47504">
    <property type="entry name" value="RIGHT ORIGIN-BINDING PROTEIN"/>
    <property type="match status" value="1"/>
</dbReference>
<protein>
    <submittedName>
        <fullName evidence="5">AraC family transcriptional regulator</fullName>
    </submittedName>
</protein>
<sequence>MYYIYKAGEDMEWMQRINRVMDYVEEHLRDEICEEEISKIMACPYQNFQSLFGQVTNISFSEYIRRRKLTMAAYDLQNTDEKVLDIALKYGYQSGDAFRVAFRKMHGVNPTEVRQNAVPLMFYCRLEFQITVKGVESMRYTIEDKKAFQVLGTRMTTPYGGGTWAVVKSDGTNEKMKDISGDFFDLGLCFGFQEDGSNDYMCAVLWDGPKVEGFVTYQYPPATWLIFQTKGKISDNILGNLWRQINQEFLPQSQYDKCGLPTIERYVFWNEAEDAGEVEVCIPVKY</sequence>
<dbReference type="EMBL" id="BAABYW010000001">
    <property type="protein sequence ID" value="GAA6408875.1"/>
    <property type="molecule type" value="Genomic_DNA"/>
</dbReference>
<dbReference type="InterPro" id="IPR029442">
    <property type="entry name" value="GyrI-like"/>
</dbReference>
<evidence type="ECO:0000259" key="4">
    <source>
        <dbReference type="PROSITE" id="PS01124"/>
    </source>
</evidence>
<proteinExistence type="predicted"/>
<dbReference type="SMART" id="SM00871">
    <property type="entry name" value="AraC_E_bind"/>
    <property type="match status" value="1"/>
</dbReference>
<evidence type="ECO:0000256" key="1">
    <source>
        <dbReference type="ARBA" id="ARBA00023015"/>
    </source>
</evidence>
<dbReference type="Gene3D" id="1.10.10.60">
    <property type="entry name" value="Homeodomain-like"/>
    <property type="match status" value="2"/>
</dbReference>
<dbReference type="InterPro" id="IPR050959">
    <property type="entry name" value="MarA-like"/>
</dbReference>
<dbReference type="SUPFAM" id="SSF55136">
    <property type="entry name" value="Probable bacterial effector-binding domain"/>
    <property type="match status" value="1"/>
</dbReference>
<keyword evidence="6" id="KW-1185">Reference proteome</keyword>
<dbReference type="InterPro" id="IPR010499">
    <property type="entry name" value="AraC_E-bd"/>
</dbReference>
<dbReference type="RefSeq" id="WP_390406282.1">
    <property type="nucleotide sequence ID" value="NZ_BAABYW010000001.1"/>
</dbReference>
<keyword evidence="1" id="KW-0805">Transcription regulation</keyword>
<dbReference type="PANTHER" id="PTHR47504:SF5">
    <property type="entry name" value="RIGHT ORIGIN-BINDING PROTEIN"/>
    <property type="match status" value="1"/>
</dbReference>
<dbReference type="InterPro" id="IPR018060">
    <property type="entry name" value="HTH_AraC"/>
</dbReference>
<evidence type="ECO:0000313" key="6">
    <source>
        <dbReference type="Proteomes" id="UP001600943"/>
    </source>
</evidence>
<reference evidence="5 6" key="1">
    <citation type="submission" date="2024-04" db="EMBL/GenBank/DDBJ databases">
        <title>Defined microbial consortia suppress multidrug-resistant proinflammatory Enterobacteriaceae via ecological control.</title>
        <authorList>
            <person name="Furuichi M."/>
            <person name="Kawaguchi T."/>
            <person name="Pust M."/>
            <person name="Yasuma K."/>
            <person name="Plichta D."/>
            <person name="Hasegawa N."/>
            <person name="Ohya T."/>
            <person name="Bhattarai S."/>
            <person name="Sasajima S."/>
            <person name="Aoto Y."/>
            <person name="Tuganbaev T."/>
            <person name="Yaginuma M."/>
            <person name="Ueda M."/>
            <person name="Okahashi N."/>
            <person name="Amafuji K."/>
            <person name="Kiridooshi Y."/>
            <person name="Sugita K."/>
            <person name="Strazar M."/>
            <person name="Skelly A."/>
            <person name="Suda W."/>
            <person name="Hattori M."/>
            <person name="Nakamoto N."/>
            <person name="Caballero S."/>
            <person name="Norman J."/>
            <person name="Olle B."/>
            <person name="Tanoue T."/>
            <person name="Arita M."/>
            <person name="Bucci V."/>
            <person name="Atarashi K."/>
            <person name="Xavier R."/>
            <person name="Honda K."/>
        </authorList>
    </citation>
    <scope>NUCLEOTIDE SEQUENCE [LARGE SCALE GENOMIC DNA]</scope>
    <source>
        <strain evidence="6">k04-0078-D8-1</strain>
    </source>
</reference>
<dbReference type="InterPro" id="IPR009057">
    <property type="entry name" value="Homeodomain-like_sf"/>
</dbReference>
<keyword evidence="2" id="KW-0238">DNA-binding</keyword>
<dbReference type="PROSITE" id="PS00041">
    <property type="entry name" value="HTH_ARAC_FAMILY_1"/>
    <property type="match status" value="1"/>
</dbReference>
<evidence type="ECO:0000256" key="2">
    <source>
        <dbReference type="ARBA" id="ARBA00023125"/>
    </source>
</evidence>